<accession>A0A382J746</accession>
<dbReference type="SUPFAM" id="SSF52540">
    <property type="entry name" value="P-loop containing nucleoside triphosphate hydrolases"/>
    <property type="match status" value="1"/>
</dbReference>
<proteinExistence type="predicted"/>
<name>A0A382J746_9ZZZZ</name>
<feature type="non-terminal residue" evidence="1">
    <location>
        <position position="134"/>
    </location>
</feature>
<sequence length="134" mass="15314">MELFHKILKTAVEAGASDVHIKPDAPVVYRISSQLVETEMNQQPDVQWLDNVIDNIVPKQFKTKLNDEREIDFSYHVPEIGRFRTNCYQHLGKWCLAMRYVIAEVPKIESLGLPEIIKSIAEEHRGIVLVAGTT</sequence>
<protein>
    <recommendedName>
        <fullName evidence="2">Bacterial type II secretion system protein E domain-containing protein</fullName>
    </recommendedName>
</protein>
<evidence type="ECO:0008006" key="2">
    <source>
        <dbReference type="Google" id="ProtNLM"/>
    </source>
</evidence>
<dbReference type="InterPro" id="IPR027417">
    <property type="entry name" value="P-loop_NTPase"/>
</dbReference>
<dbReference type="AlphaFoldDB" id="A0A382J746"/>
<dbReference type="Gene3D" id="3.30.450.90">
    <property type="match status" value="1"/>
</dbReference>
<organism evidence="1">
    <name type="scientific">marine metagenome</name>
    <dbReference type="NCBI Taxonomy" id="408172"/>
    <lineage>
        <taxon>unclassified sequences</taxon>
        <taxon>metagenomes</taxon>
        <taxon>ecological metagenomes</taxon>
    </lineage>
</organism>
<evidence type="ECO:0000313" key="1">
    <source>
        <dbReference type="EMBL" id="SVC08004.1"/>
    </source>
</evidence>
<reference evidence="1" key="1">
    <citation type="submission" date="2018-05" db="EMBL/GenBank/DDBJ databases">
        <authorList>
            <person name="Lanie J.A."/>
            <person name="Ng W.-L."/>
            <person name="Kazmierczak K.M."/>
            <person name="Andrzejewski T.M."/>
            <person name="Davidsen T.M."/>
            <person name="Wayne K.J."/>
            <person name="Tettelin H."/>
            <person name="Glass J.I."/>
            <person name="Rusch D."/>
            <person name="Podicherti R."/>
            <person name="Tsui H.-C.T."/>
            <person name="Winkler M.E."/>
        </authorList>
    </citation>
    <scope>NUCLEOTIDE SEQUENCE</scope>
</reference>
<dbReference type="EMBL" id="UINC01072396">
    <property type="protein sequence ID" value="SVC08004.1"/>
    <property type="molecule type" value="Genomic_DNA"/>
</dbReference>
<gene>
    <name evidence="1" type="ORF">METZ01_LOCUS260858</name>
</gene>